<protein>
    <submittedName>
        <fullName evidence="5">DNA-binding transcriptional regulator, GntR family</fullName>
    </submittedName>
</protein>
<dbReference type="Gene3D" id="1.20.120.530">
    <property type="entry name" value="GntR ligand-binding domain-like"/>
    <property type="match status" value="1"/>
</dbReference>
<keyword evidence="3" id="KW-0804">Transcription</keyword>
<dbReference type="SUPFAM" id="SSF48008">
    <property type="entry name" value="GntR ligand-binding domain-like"/>
    <property type="match status" value="1"/>
</dbReference>
<feature type="domain" description="HTH gntR-type" evidence="4">
    <location>
        <begin position="16"/>
        <end position="83"/>
    </location>
</feature>
<dbReference type="PROSITE" id="PS50949">
    <property type="entry name" value="HTH_GNTR"/>
    <property type="match status" value="1"/>
</dbReference>
<evidence type="ECO:0000313" key="5">
    <source>
        <dbReference type="EMBL" id="SDK43669.1"/>
    </source>
</evidence>
<dbReference type="Pfam" id="PF00392">
    <property type="entry name" value="GntR"/>
    <property type="match status" value="1"/>
</dbReference>
<evidence type="ECO:0000259" key="4">
    <source>
        <dbReference type="PROSITE" id="PS50949"/>
    </source>
</evidence>
<dbReference type="CDD" id="cd07377">
    <property type="entry name" value="WHTH_GntR"/>
    <property type="match status" value="1"/>
</dbReference>
<sequence length="233" mass="26213">MVSTNTAQSLAIRREKSLTTQVAEEIERMITSGSIKPGERINEKHLADRLDVSRGIVREARRGLEHSGLLISIPHKGVFVRRVSPEELEENNDMRALVTGFICAEAAKKISVEQLRRLQDLIDAMDTYLQDDHYQEYYQANIEFHDALLEAAGHQRAASIYNQLVAESNLARKIVLSNHDHMIASNSEHRDILDAVSRGDAEAARHAGELHVKQGYERFRQQVVPTLNASDPA</sequence>
<dbReference type="InterPro" id="IPR011711">
    <property type="entry name" value="GntR_C"/>
</dbReference>
<dbReference type="GO" id="GO:0003700">
    <property type="term" value="F:DNA-binding transcription factor activity"/>
    <property type="evidence" value="ECO:0007669"/>
    <property type="project" value="InterPro"/>
</dbReference>
<dbReference type="Proteomes" id="UP000198525">
    <property type="component" value="Unassembled WGS sequence"/>
</dbReference>
<dbReference type="PANTHER" id="PTHR43537:SF24">
    <property type="entry name" value="GLUCONATE OPERON TRANSCRIPTIONAL REPRESSOR"/>
    <property type="match status" value="1"/>
</dbReference>
<dbReference type="EMBL" id="FNES01000016">
    <property type="protein sequence ID" value="SDK43669.1"/>
    <property type="molecule type" value="Genomic_DNA"/>
</dbReference>
<dbReference type="Pfam" id="PF07729">
    <property type="entry name" value="FCD"/>
    <property type="match status" value="1"/>
</dbReference>
<dbReference type="InterPro" id="IPR036390">
    <property type="entry name" value="WH_DNA-bd_sf"/>
</dbReference>
<dbReference type="STRING" id="376427.SAMN04487954_11677"/>
<dbReference type="Gene3D" id="1.10.10.10">
    <property type="entry name" value="Winged helix-like DNA-binding domain superfamily/Winged helix DNA-binding domain"/>
    <property type="match status" value="1"/>
</dbReference>
<dbReference type="SMART" id="SM00345">
    <property type="entry name" value="HTH_GNTR"/>
    <property type="match status" value="1"/>
</dbReference>
<dbReference type="InterPro" id="IPR008920">
    <property type="entry name" value="TF_FadR/GntR_C"/>
</dbReference>
<dbReference type="PANTHER" id="PTHR43537">
    <property type="entry name" value="TRANSCRIPTIONAL REGULATOR, GNTR FAMILY"/>
    <property type="match status" value="1"/>
</dbReference>
<keyword evidence="1" id="KW-0805">Transcription regulation</keyword>
<reference evidence="5 6" key="1">
    <citation type="submission" date="2016-10" db="EMBL/GenBank/DDBJ databases">
        <authorList>
            <person name="de Groot N.N."/>
        </authorList>
    </citation>
    <scope>NUCLEOTIDE SEQUENCE [LARGE SCALE GENOMIC DNA]</scope>
    <source>
        <strain evidence="5 6">CGMCC 1.6133</strain>
    </source>
</reference>
<accession>A0A1G9BW49</accession>
<dbReference type="SUPFAM" id="SSF46785">
    <property type="entry name" value="Winged helix' DNA-binding domain"/>
    <property type="match status" value="1"/>
</dbReference>
<evidence type="ECO:0000313" key="6">
    <source>
        <dbReference type="Proteomes" id="UP000198525"/>
    </source>
</evidence>
<gene>
    <name evidence="5" type="ORF">SAMN04487954_11677</name>
</gene>
<evidence type="ECO:0000256" key="1">
    <source>
        <dbReference type="ARBA" id="ARBA00023015"/>
    </source>
</evidence>
<dbReference type="InterPro" id="IPR036388">
    <property type="entry name" value="WH-like_DNA-bd_sf"/>
</dbReference>
<dbReference type="AlphaFoldDB" id="A0A1G9BW49"/>
<keyword evidence="2 5" id="KW-0238">DNA-binding</keyword>
<dbReference type="InterPro" id="IPR000524">
    <property type="entry name" value="Tscrpt_reg_HTH_GntR"/>
</dbReference>
<dbReference type="SMART" id="SM00895">
    <property type="entry name" value="FCD"/>
    <property type="match status" value="1"/>
</dbReference>
<organism evidence="5 6">
    <name type="scientific">Billgrantia gudaonensis</name>
    <dbReference type="NCBI Taxonomy" id="376427"/>
    <lineage>
        <taxon>Bacteria</taxon>
        <taxon>Pseudomonadati</taxon>
        <taxon>Pseudomonadota</taxon>
        <taxon>Gammaproteobacteria</taxon>
        <taxon>Oceanospirillales</taxon>
        <taxon>Halomonadaceae</taxon>
        <taxon>Billgrantia</taxon>
    </lineage>
</organism>
<evidence type="ECO:0000256" key="3">
    <source>
        <dbReference type="ARBA" id="ARBA00023163"/>
    </source>
</evidence>
<dbReference type="GO" id="GO:0003677">
    <property type="term" value="F:DNA binding"/>
    <property type="evidence" value="ECO:0007669"/>
    <property type="project" value="UniProtKB-KW"/>
</dbReference>
<evidence type="ECO:0000256" key="2">
    <source>
        <dbReference type="ARBA" id="ARBA00023125"/>
    </source>
</evidence>
<name>A0A1G9BW49_9GAMM</name>
<proteinExistence type="predicted"/>
<keyword evidence="6" id="KW-1185">Reference proteome</keyword>